<keyword evidence="8" id="KW-0133">Cell shape</keyword>
<dbReference type="NCBIfam" id="TIGR02614">
    <property type="entry name" value="ftsW"/>
    <property type="match status" value="1"/>
</dbReference>
<feature type="transmembrane region" description="Helical" evidence="17">
    <location>
        <begin position="194"/>
        <end position="212"/>
    </location>
</feature>
<comment type="pathway">
    <text evidence="2">Cell wall biogenesis; peptidoglycan biosynthesis.</text>
</comment>
<evidence type="ECO:0000256" key="7">
    <source>
        <dbReference type="ARBA" id="ARBA00022692"/>
    </source>
</evidence>
<feature type="transmembrane region" description="Helical" evidence="17">
    <location>
        <begin position="117"/>
        <end position="137"/>
    </location>
</feature>
<dbReference type="PANTHER" id="PTHR30474">
    <property type="entry name" value="CELL CYCLE PROTEIN"/>
    <property type="match status" value="1"/>
</dbReference>
<gene>
    <name evidence="18" type="ORF">UFOPK2254_00245</name>
</gene>
<keyword evidence="5" id="KW-0328">Glycosyltransferase</keyword>
<comment type="subcellular location">
    <subcellularLocation>
        <location evidence="1">Cell membrane</location>
        <topology evidence="1">Multi-pass membrane protein</topology>
    </subcellularLocation>
</comment>
<dbReference type="Pfam" id="PF01098">
    <property type="entry name" value="FTSW_RODA_SPOVE"/>
    <property type="match status" value="1"/>
</dbReference>
<evidence type="ECO:0000256" key="17">
    <source>
        <dbReference type="SAM" id="Phobius"/>
    </source>
</evidence>
<dbReference type="GO" id="GO:0008955">
    <property type="term" value="F:peptidoglycan glycosyltransferase activity"/>
    <property type="evidence" value="ECO:0007669"/>
    <property type="project" value="UniProtKB-EC"/>
</dbReference>
<feature type="transmembrane region" description="Helical" evidence="17">
    <location>
        <begin position="317"/>
        <end position="341"/>
    </location>
</feature>
<evidence type="ECO:0000256" key="3">
    <source>
        <dbReference type="ARBA" id="ARBA00022475"/>
    </source>
</evidence>
<sequence length="384" mass="40954">MSRRDNFLSKPISSYYLLLGSTAALTGLGLVMILSASSIHSLETNGSSYAIFLRQCVFLLIAIPCGFAASRLPIARWKALGKVSLLIAIAMLLALRVPGVGHSINGNTNWLGYGPFVFQPSEFAKFLLVLWAGHMMASRERSSRGETNVLLLLVPGFAIVMLLIMAGRDLGNAAVFASILLGLLFISGIRLKIIALGAVIITVLVSALIYTTPNRMRRVLVVLNPFSDEYYKLSGWQPAHSIMGLASGGLFGVGLGASRQKWGNLAEAHTDFIFSVIGEELGLLGTLCVLLLLATLIFSIFRIAIRANDPMIRYASAGIGCWIATQTVLNIGSATSTLPVVGVTLPLLSYGGSSVIATYLGLGFVLGAALRDPAIAPMIKRVKK</sequence>
<keyword evidence="6" id="KW-0808">Transferase</keyword>
<evidence type="ECO:0000256" key="1">
    <source>
        <dbReference type="ARBA" id="ARBA00004651"/>
    </source>
</evidence>
<dbReference type="AlphaFoldDB" id="A0A6J6KX55"/>
<evidence type="ECO:0000256" key="8">
    <source>
        <dbReference type="ARBA" id="ARBA00022960"/>
    </source>
</evidence>
<feature type="transmembrane region" description="Helical" evidence="17">
    <location>
        <begin position="12"/>
        <end position="36"/>
    </location>
</feature>
<keyword evidence="10 17" id="KW-1133">Transmembrane helix</keyword>
<dbReference type="GO" id="GO:0015648">
    <property type="term" value="F:lipid-linked peptidoglycan transporter activity"/>
    <property type="evidence" value="ECO:0007669"/>
    <property type="project" value="TreeGrafter"/>
</dbReference>
<keyword evidence="11 17" id="KW-0472">Membrane</keyword>
<evidence type="ECO:0000313" key="18">
    <source>
        <dbReference type="EMBL" id="CAB4652559.1"/>
    </source>
</evidence>
<dbReference type="GO" id="GO:0005886">
    <property type="term" value="C:plasma membrane"/>
    <property type="evidence" value="ECO:0007669"/>
    <property type="project" value="UniProtKB-SubCell"/>
</dbReference>
<evidence type="ECO:0000256" key="11">
    <source>
        <dbReference type="ARBA" id="ARBA00023136"/>
    </source>
</evidence>
<keyword evidence="12" id="KW-0131">Cell cycle</keyword>
<keyword evidence="9" id="KW-0573">Peptidoglycan synthesis</keyword>
<dbReference type="EMBL" id="CAEZWO010000014">
    <property type="protein sequence ID" value="CAB4652559.1"/>
    <property type="molecule type" value="Genomic_DNA"/>
</dbReference>
<feature type="transmembrane region" description="Helical" evidence="17">
    <location>
        <begin position="281"/>
        <end position="305"/>
    </location>
</feature>
<evidence type="ECO:0000256" key="15">
    <source>
        <dbReference type="ARBA" id="ARBA00044770"/>
    </source>
</evidence>
<evidence type="ECO:0000256" key="2">
    <source>
        <dbReference type="ARBA" id="ARBA00004752"/>
    </source>
</evidence>
<evidence type="ECO:0000256" key="13">
    <source>
        <dbReference type="ARBA" id="ARBA00023316"/>
    </source>
</evidence>
<evidence type="ECO:0000256" key="12">
    <source>
        <dbReference type="ARBA" id="ARBA00023306"/>
    </source>
</evidence>
<dbReference type="EC" id="2.4.99.28" evidence="15"/>
<keyword evidence="3" id="KW-1003">Cell membrane</keyword>
<feature type="transmembrane region" description="Helical" evidence="17">
    <location>
        <begin position="149"/>
        <end position="167"/>
    </location>
</feature>
<dbReference type="GO" id="GO:0009252">
    <property type="term" value="P:peptidoglycan biosynthetic process"/>
    <property type="evidence" value="ECO:0007669"/>
    <property type="project" value="UniProtKB-KW"/>
</dbReference>
<evidence type="ECO:0000256" key="4">
    <source>
        <dbReference type="ARBA" id="ARBA00022618"/>
    </source>
</evidence>
<dbReference type="GO" id="GO:0032153">
    <property type="term" value="C:cell division site"/>
    <property type="evidence" value="ECO:0007669"/>
    <property type="project" value="TreeGrafter"/>
</dbReference>
<dbReference type="InterPro" id="IPR013437">
    <property type="entry name" value="FtsW"/>
</dbReference>
<evidence type="ECO:0000256" key="6">
    <source>
        <dbReference type="ARBA" id="ARBA00022679"/>
    </source>
</evidence>
<evidence type="ECO:0000256" key="14">
    <source>
        <dbReference type="ARBA" id="ARBA00032370"/>
    </source>
</evidence>
<feature type="transmembrane region" description="Helical" evidence="17">
    <location>
        <begin position="79"/>
        <end position="97"/>
    </location>
</feature>
<feature type="transmembrane region" description="Helical" evidence="17">
    <location>
        <begin position="347"/>
        <end position="370"/>
    </location>
</feature>
<dbReference type="GO" id="GO:0051301">
    <property type="term" value="P:cell division"/>
    <property type="evidence" value="ECO:0007669"/>
    <property type="project" value="UniProtKB-KW"/>
</dbReference>
<keyword evidence="13" id="KW-0961">Cell wall biogenesis/degradation</keyword>
<evidence type="ECO:0000256" key="9">
    <source>
        <dbReference type="ARBA" id="ARBA00022984"/>
    </source>
</evidence>
<keyword evidence="4" id="KW-0132">Cell division</keyword>
<name>A0A6J6KX55_9ZZZZ</name>
<keyword evidence="7 17" id="KW-0812">Transmembrane</keyword>
<dbReference type="PANTHER" id="PTHR30474:SF2">
    <property type="entry name" value="PEPTIDOGLYCAN GLYCOSYLTRANSFERASE FTSW-RELATED"/>
    <property type="match status" value="1"/>
</dbReference>
<accession>A0A6J6KX55</accession>
<evidence type="ECO:0000256" key="10">
    <source>
        <dbReference type="ARBA" id="ARBA00022989"/>
    </source>
</evidence>
<comment type="catalytic activity">
    <reaction evidence="16">
        <text>[GlcNAc-(1-&gt;4)-Mur2Ac(oyl-L-Ala-gamma-D-Glu-L-Lys-D-Ala-D-Ala)](n)-di-trans,octa-cis-undecaprenyl diphosphate + beta-D-GlcNAc-(1-&gt;4)-Mur2Ac(oyl-L-Ala-gamma-D-Glu-L-Lys-D-Ala-D-Ala)-di-trans,octa-cis-undecaprenyl diphosphate = [GlcNAc-(1-&gt;4)-Mur2Ac(oyl-L-Ala-gamma-D-Glu-L-Lys-D-Ala-D-Ala)](n+1)-di-trans,octa-cis-undecaprenyl diphosphate + di-trans,octa-cis-undecaprenyl diphosphate + H(+)</text>
        <dbReference type="Rhea" id="RHEA:23708"/>
        <dbReference type="Rhea" id="RHEA-COMP:9602"/>
        <dbReference type="Rhea" id="RHEA-COMP:9603"/>
        <dbReference type="ChEBI" id="CHEBI:15378"/>
        <dbReference type="ChEBI" id="CHEBI:58405"/>
        <dbReference type="ChEBI" id="CHEBI:60033"/>
        <dbReference type="ChEBI" id="CHEBI:78435"/>
        <dbReference type="EC" id="2.4.99.28"/>
    </reaction>
</comment>
<protein>
    <recommendedName>
        <fullName evidence="15">peptidoglycan glycosyltransferase</fullName>
        <ecNumber evidence="15">2.4.99.28</ecNumber>
    </recommendedName>
    <alternativeName>
        <fullName evidence="14">Peptidoglycan polymerase</fullName>
    </alternativeName>
</protein>
<feature type="transmembrane region" description="Helical" evidence="17">
    <location>
        <begin position="48"/>
        <end position="67"/>
    </location>
</feature>
<evidence type="ECO:0000256" key="16">
    <source>
        <dbReference type="ARBA" id="ARBA00049902"/>
    </source>
</evidence>
<reference evidence="18" key="1">
    <citation type="submission" date="2020-05" db="EMBL/GenBank/DDBJ databases">
        <authorList>
            <person name="Chiriac C."/>
            <person name="Salcher M."/>
            <person name="Ghai R."/>
            <person name="Kavagutti S V."/>
        </authorList>
    </citation>
    <scope>NUCLEOTIDE SEQUENCE</scope>
</reference>
<evidence type="ECO:0000256" key="5">
    <source>
        <dbReference type="ARBA" id="ARBA00022676"/>
    </source>
</evidence>
<dbReference type="InterPro" id="IPR001182">
    <property type="entry name" value="FtsW/RodA"/>
</dbReference>
<dbReference type="GO" id="GO:0071555">
    <property type="term" value="P:cell wall organization"/>
    <property type="evidence" value="ECO:0007669"/>
    <property type="project" value="UniProtKB-KW"/>
</dbReference>
<proteinExistence type="predicted"/>
<feature type="transmembrane region" description="Helical" evidence="17">
    <location>
        <begin position="173"/>
        <end position="189"/>
    </location>
</feature>
<organism evidence="18">
    <name type="scientific">freshwater metagenome</name>
    <dbReference type="NCBI Taxonomy" id="449393"/>
    <lineage>
        <taxon>unclassified sequences</taxon>
        <taxon>metagenomes</taxon>
        <taxon>ecological metagenomes</taxon>
    </lineage>
</organism>
<dbReference type="GO" id="GO:0008360">
    <property type="term" value="P:regulation of cell shape"/>
    <property type="evidence" value="ECO:0007669"/>
    <property type="project" value="UniProtKB-KW"/>
</dbReference>